<dbReference type="Proteomes" id="UP000076154">
    <property type="component" value="Unassembled WGS sequence"/>
</dbReference>
<organism evidence="1 2">
    <name type="scientific">Hypsizygus marmoreus</name>
    <name type="common">White beech mushroom</name>
    <name type="synonym">Agaricus marmoreus</name>
    <dbReference type="NCBI Taxonomy" id="39966"/>
    <lineage>
        <taxon>Eukaryota</taxon>
        <taxon>Fungi</taxon>
        <taxon>Dikarya</taxon>
        <taxon>Basidiomycota</taxon>
        <taxon>Agaricomycotina</taxon>
        <taxon>Agaricomycetes</taxon>
        <taxon>Agaricomycetidae</taxon>
        <taxon>Agaricales</taxon>
        <taxon>Tricholomatineae</taxon>
        <taxon>Lyophyllaceae</taxon>
        <taxon>Hypsizygus</taxon>
    </lineage>
</organism>
<sequence>MQTPNQSSDEIAAVPTVPNPCPSTQRWLLPIGIAAEEATIGRVLDKYSSVIVIVRDEAQTTMIAMPDYEPVICSFTSTLRHCPQLDAAASPFPASLSVAKVHPVGANIKPYEMWYDTNRGDLATRNQAPGKALHSPIALG</sequence>
<evidence type="ECO:0000313" key="2">
    <source>
        <dbReference type="Proteomes" id="UP000076154"/>
    </source>
</evidence>
<evidence type="ECO:0000313" key="1">
    <source>
        <dbReference type="EMBL" id="RDB17674.1"/>
    </source>
</evidence>
<name>A0A369JE27_HYPMA</name>
<comment type="caution">
    <text evidence="1">The sequence shown here is derived from an EMBL/GenBank/DDBJ whole genome shotgun (WGS) entry which is preliminary data.</text>
</comment>
<protein>
    <submittedName>
        <fullName evidence="1">Uncharacterized protein</fullName>
    </submittedName>
</protein>
<keyword evidence="2" id="KW-1185">Reference proteome</keyword>
<dbReference type="InParanoid" id="A0A369JE27"/>
<reference evidence="1" key="1">
    <citation type="submission" date="2018-04" db="EMBL/GenBank/DDBJ databases">
        <title>Whole genome sequencing of Hypsizygus marmoreus.</title>
        <authorList>
            <person name="Choi I.-G."/>
            <person name="Min B."/>
            <person name="Kim J.-G."/>
            <person name="Kim S."/>
            <person name="Oh Y.-L."/>
            <person name="Kong W.-S."/>
            <person name="Park H."/>
            <person name="Jeong J."/>
            <person name="Song E.-S."/>
        </authorList>
    </citation>
    <scope>NUCLEOTIDE SEQUENCE [LARGE SCALE GENOMIC DNA]</scope>
    <source>
        <strain evidence="1">51987-8</strain>
    </source>
</reference>
<dbReference type="EMBL" id="LUEZ02000110">
    <property type="protein sequence ID" value="RDB17674.1"/>
    <property type="molecule type" value="Genomic_DNA"/>
</dbReference>
<gene>
    <name evidence="1" type="ORF">Hypma_001270</name>
</gene>
<accession>A0A369JE27</accession>
<dbReference type="AlphaFoldDB" id="A0A369JE27"/>
<proteinExistence type="predicted"/>